<feature type="compositionally biased region" description="Low complexity" evidence="1">
    <location>
        <begin position="271"/>
        <end position="292"/>
    </location>
</feature>
<keyword evidence="3" id="KW-1185">Reference proteome</keyword>
<dbReference type="EMBL" id="CAHIKZ030000893">
    <property type="protein sequence ID" value="CAE1243940.1"/>
    <property type="molecule type" value="Genomic_DNA"/>
</dbReference>
<feature type="region of interest" description="Disordered" evidence="1">
    <location>
        <begin position="547"/>
        <end position="584"/>
    </location>
</feature>
<feature type="compositionally biased region" description="Low complexity" evidence="1">
    <location>
        <begin position="455"/>
        <end position="484"/>
    </location>
</feature>
<name>A0A812BWE6_ACAPH</name>
<reference evidence="2" key="1">
    <citation type="submission" date="2021-01" db="EMBL/GenBank/DDBJ databases">
        <authorList>
            <person name="Li R."/>
            <person name="Bekaert M."/>
        </authorList>
    </citation>
    <scope>NUCLEOTIDE SEQUENCE</scope>
    <source>
        <strain evidence="2">Farmed</strain>
    </source>
</reference>
<dbReference type="Proteomes" id="UP000597762">
    <property type="component" value="Unassembled WGS sequence"/>
</dbReference>
<evidence type="ECO:0000313" key="3">
    <source>
        <dbReference type="Proteomes" id="UP000597762"/>
    </source>
</evidence>
<feature type="compositionally biased region" description="Polar residues" evidence="1">
    <location>
        <begin position="261"/>
        <end position="270"/>
    </location>
</feature>
<dbReference type="AlphaFoldDB" id="A0A812BWE6"/>
<feature type="compositionally biased region" description="Low complexity" evidence="1">
    <location>
        <begin position="79"/>
        <end position="110"/>
    </location>
</feature>
<accession>A0A812BWE6</accession>
<evidence type="ECO:0000256" key="1">
    <source>
        <dbReference type="SAM" id="MobiDB-lite"/>
    </source>
</evidence>
<evidence type="ECO:0000313" key="2">
    <source>
        <dbReference type="EMBL" id="CAE1243940.1"/>
    </source>
</evidence>
<feature type="compositionally biased region" description="Gly residues" evidence="1">
    <location>
        <begin position="436"/>
        <end position="454"/>
    </location>
</feature>
<feature type="compositionally biased region" description="Polar residues" evidence="1">
    <location>
        <begin position="394"/>
        <end position="404"/>
    </location>
</feature>
<gene>
    <name evidence="2" type="ORF">SPHA_24081</name>
</gene>
<protein>
    <submittedName>
        <fullName evidence="2">ATXN7</fullName>
    </submittedName>
</protein>
<sequence length="584" mass="60027">MYVFFSSFQMCTFGGRFLKNGVCFFNRKSDLVQSSLYNVLEKLTHPPPHKKLCVESNLPKEPQLVTNSKDPYEFNMVDTTSGSSHSSNSVINSTNKGAVKPKSKSSASKSSKPKDSGTKSPGLLSSAAGSNVAKRKRSSSIVQQVGHTLAATSNPSCSNVANNVMNMLYSHNNALAFTYPNVNLSSTTLNHFNANLPTRKQPSSYKELGFVVTGFDNRNYLVNGQYVNNACMPDTVMAQLPTQEERCSSSGGSGSVKRSHNGSVKSSCAGSKTTSVLDSSSSSSSQSVSSNSLFASVPRNTTMYMDAGSVLASVTLGATSNSTVVSLSNSAQSPTQPSPSATPSPHHRSGSVSPQVTVSSPLPNGIVPSPSEKGSSNHRHTVQGSVQRAHKSSGALQSSQAINVHSNSKARHSSSLSSSSANSTAKLQHQSSGSAAGAGSGGSSGDGGSGGGRGSSSSSSPKLSSTTASTSASAATLTTAATGSSGKGGHQHHHQTLAHMHIKSAAGSAAASGGGSNAITKTLGGRLNVPSLQVTFPLSRQVMATGSQPQTVFAMRPTDDRQRQDLTSAVQPQGHGGSSSSMIS</sequence>
<dbReference type="OrthoDB" id="21678at2759"/>
<comment type="caution">
    <text evidence="2">The sequence shown here is derived from an EMBL/GenBank/DDBJ whole genome shotgun (WGS) entry which is preliminary data.</text>
</comment>
<feature type="compositionally biased region" description="Low complexity" evidence="1">
    <location>
        <begin position="413"/>
        <end position="423"/>
    </location>
</feature>
<organism evidence="2 3">
    <name type="scientific">Acanthosepion pharaonis</name>
    <name type="common">Pharaoh cuttlefish</name>
    <name type="synonym">Sepia pharaonis</name>
    <dbReference type="NCBI Taxonomy" id="158019"/>
    <lineage>
        <taxon>Eukaryota</taxon>
        <taxon>Metazoa</taxon>
        <taxon>Spiralia</taxon>
        <taxon>Lophotrochozoa</taxon>
        <taxon>Mollusca</taxon>
        <taxon>Cephalopoda</taxon>
        <taxon>Coleoidea</taxon>
        <taxon>Decapodiformes</taxon>
        <taxon>Sepiida</taxon>
        <taxon>Sepiina</taxon>
        <taxon>Sepiidae</taxon>
        <taxon>Acanthosepion</taxon>
    </lineage>
</organism>
<feature type="region of interest" description="Disordered" evidence="1">
    <location>
        <begin position="327"/>
        <end position="495"/>
    </location>
</feature>
<feature type="region of interest" description="Disordered" evidence="1">
    <location>
        <begin position="242"/>
        <end position="292"/>
    </location>
</feature>
<proteinExistence type="predicted"/>
<feature type="region of interest" description="Disordered" evidence="1">
    <location>
        <begin position="75"/>
        <end position="140"/>
    </location>
</feature>
<feature type="compositionally biased region" description="Polar residues" evidence="1">
    <location>
        <begin position="350"/>
        <end position="362"/>
    </location>
</feature>